<feature type="transmembrane region" description="Helical" evidence="2">
    <location>
        <begin position="543"/>
        <end position="562"/>
    </location>
</feature>
<keyword evidence="4" id="KW-1185">Reference proteome</keyword>
<dbReference type="Proteomes" id="UP000181901">
    <property type="component" value="Unassembled WGS sequence"/>
</dbReference>
<feature type="transmembrane region" description="Helical" evidence="2">
    <location>
        <begin position="461"/>
        <end position="480"/>
    </location>
</feature>
<comment type="caution">
    <text evidence="3">The sequence shown here is derived from an EMBL/GenBank/DDBJ whole genome shotgun (WGS) entry which is preliminary data.</text>
</comment>
<keyword evidence="2" id="KW-0472">Membrane</keyword>
<keyword evidence="2" id="KW-1133">Transmembrane helix</keyword>
<evidence type="ECO:0000313" key="4">
    <source>
        <dbReference type="Proteomes" id="UP000181901"/>
    </source>
</evidence>
<dbReference type="AlphaFoldDB" id="A0A1J5NBJ8"/>
<feature type="transmembrane region" description="Helical" evidence="2">
    <location>
        <begin position="109"/>
        <end position="129"/>
    </location>
</feature>
<proteinExistence type="predicted"/>
<evidence type="ECO:0000313" key="3">
    <source>
        <dbReference type="EMBL" id="OIQ49105.1"/>
    </source>
</evidence>
<feature type="transmembrane region" description="Helical" evidence="2">
    <location>
        <begin position="432"/>
        <end position="454"/>
    </location>
</feature>
<reference evidence="3 4" key="1">
    <citation type="submission" date="2015-09" db="EMBL/GenBank/DDBJ databases">
        <title>Genome of Desulfovibrio dechloracetivorans BerOc1, a mercury methylating strain isolated from highly hydrocarbons and metals contaminated coastal sediments.</title>
        <authorList>
            <person name="Goni Urriza M."/>
            <person name="Gassie C."/>
            <person name="Bouchez O."/>
            <person name="Klopp C."/>
            <person name="Ranchou-Peyruse A."/>
            <person name="Remy G."/>
        </authorList>
    </citation>
    <scope>NUCLEOTIDE SEQUENCE [LARGE SCALE GENOMIC DNA]</scope>
    <source>
        <strain evidence="3 4">BerOc1</strain>
    </source>
</reference>
<feature type="transmembrane region" description="Helical" evidence="2">
    <location>
        <begin position="81"/>
        <end position="102"/>
    </location>
</feature>
<dbReference type="RefSeq" id="WP_071544653.1">
    <property type="nucleotide sequence ID" value="NZ_LKAQ01000004.1"/>
</dbReference>
<accession>A0A1J5NBJ8</accession>
<sequence>MQDKMHEPDETDTVSSGANDHAPETATGDGRTAVVTSENCACGDNLSSPGQGEDLNSGCSFVVTTFPEHISIFFGFRKAPYLFWLIVSVLLLIARILSMVLCDEENGRFAVNIVKSILPGVLAILIIHYSRQAKNVANAFCELFTHAHKERMIKDVNRRIRLVFNNRYMLITGAVLTVPFCLFLQSTQIYPTPTHNIIHKAGVRDRLSVNVGLTKYRTLPQDVVANAAVSEAENGKTGGQAILAKDPAIWGWVQLPLGKVIHLAAEFDAEKDKGEKWYKFLTDPPQETYAPHLPTPTHDEDLGLVVDENRRAEIDPEWDQYFGKKNKAYQPLTAKENTAAKKNRAQHLMLLGDFYFNTPVDDLWAYSQWTYQSVMLLLLFLGGAMIWCVGSIIVVTWNIGRCPPDEDVNPFSRMDLTFYPHPGESIGAAGDLLWQIAFITGSIYSLVMVCQFFAQPDTRSMILAGMFSPLVVILFIVPQYNLHKLMVDAKYRKISELDETLSKSLEAINPKSSPDDINRARNILLLQKIMSEANDWPCDLKSIAMVVSSVIIPVFMAIFTLYDHFK</sequence>
<gene>
    <name evidence="3" type="ORF">BerOc1_01025</name>
</gene>
<feature type="region of interest" description="Disordered" evidence="1">
    <location>
        <begin position="1"/>
        <end position="30"/>
    </location>
</feature>
<feature type="transmembrane region" description="Helical" evidence="2">
    <location>
        <begin position="376"/>
        <end position="399"/>
    </location>
</feature>
<organism evidence="3 4">
    <name type="scientific">Pseudodesulfovibrio hydrargyri</name>
    <dbReference type="NCBI Taxonomy" id="2125990"/>
    <lineage>
        <taxon>Bacteria</taxon>
        <taxon>Pseudomonadati</taxon>
        <taxon>Thermodesulfobacteriota</taxon>
        <taxon>Desulfovibrionia</taxon>
        <taxon>Desulfovibrionales</taxon>
        <taxon>Desulfovibrionaceae</taxon>
    </lineage>
</organism>
<protein>
    <submittedName>
        <fullName evidence="3">Uncharacterized protein</fullName>
    </submittedName>
</protein>
<evidence type="ECO:0000256" key="1">
    <source>
        <dbReference type="SAM" id="MobiDB-lite"/>
    </source>
</evidence>
<name>A0A1J5NBJ8_9BACT</name>
<feature type="transmembrane region" description="Helical" evidence="2">
    <location>
        <begin position="167"/>
        <end position="184"/>
    </location>
</feature>
<dbReference type="EMBL" id="LKAQ01000004">
    <property type="protein sequence ID" value="OIQ49105.1"/>
    <property type="molecule type" value="Genomic_DNA"/>
</dbReference>
<keyword evidence="2" id="KW-0812">Transmembrane</keyword>
<evidence type="ECO:0000256" key="2">
    <source>
        <dbReference type="SAM" id="Phobius"/>
    </source>
</evidence>